<organism evidence="2">
    <name type="scientific">Salvia splendens</name>
    <name type="common">Scarlet sage</name>
    <dbReference type="NCBI Taxonomy" id="180675"/>
    <lineage>
        <taxon>Eukaryota</taxon>
        <taxon>Viridiplantae</taxon>
        <taxon>Streptophyta</taxon>
        <taxon>Embryophyta</taxon>
        <taxon>Tracheophyta</taxon>
        <taxon>Spermatophyta</taxon>
        <taxon>Magnoliopsida</taxon>
        <taxon>eudicotyledons</taxon>
        <taxon>Gunneridae</taxon>
        <taxon>Pentapetalae</taxon>
        <taxon>asterids</taxon>
        <taxon>lamiids</taxon>
        <taxon>Lamiales</taxon>
        <taxon>Lamiaceae</taxon>
        <taxon>Nepetoideae</taxon>
        <taxon>Mentheae</taxon>
        <taxon>Salviinae</taxon>
        <taxon>Salvia</taxon>
        <taxon>Salvia subgen. Calosphace</taxon>
        <taxon>core Calosphace</taxon>
    </lineage>
</organism>
<evidence type="ECO:0000313" key="3">
    <source>
        <dbReference type="Proteomes" id="UP000298416"/>
    </source>
</evidence>
<dbReference type="Proteomes" id="UP000298416">
    <property type="component" value="Unassembled WGS sequence"/>
</dbReference>
<dbReference type="AlphaFoldDB" id="A0A8X8XQF0"/>
<dbReference type="InterPro" id="IPR016024">
    <property type="entry name" value="ARM-type_fold"/>
</dbReference>
<dbReference type="SUPFAM" id="SSF48371">
    <property type="entry name" value="ARM repeat"/>
    <property type="match status" value="1"/>
</dbReference>
<comment type="caution">
    <text evidence="2">The sequence shown here is derived from an EMBL/GenBank/DDBJ whole genome shotgun (WGS) entry which is preliminary data.</text>
</comment>
<dbReference type="PANTHER" id="PTHR23315:SF253">
    <property type="entry name" value="U-BOX DOMAIN-CONTAINING PROTEIN 9"/>
    <property type="match status" value="1"/>
</dbReference>
<dbReference type="EMBL" id="PNBA02000007">
    <property type="protein sequence ID" value="KAG6417214.1"/>
    <property type="molecule type" value="Genomic_DNA"/>
</dbReference>
<dbReference type="PANTHER" id="PTHR23315">
    <property type="entry name" value="U BOX DOMAIN-CONTAINING"/>
    <property type="match status" value="1"/>
</dbReference>
<protein>
    <recommendedName>
        <fullName evidence="4">Vacuolar protein 8</fullName>
    </recommendedName>
</protein>
<sequence>MSIEAWIRLGNVTSPLSLTKLSGFDLTPNALICITINNLMPETAVPWLMTALYRAEQPGLRNDIISVVSRTAESPSVINLLVNHVRLWKGDVQARANAAAALNALSLVDSNKALIGGYGGLVALISLLEKGEELEMKEAASAVHSLCTLPLNKERAIGYGGVRVVMEKIEEGVLVSEMVEILALFATDDGAVTRMNNLGAVNCLFKIIKEKPNPRCKDYCVAILSAISYSDRVSWKEVKRQERERQSSCQKALLWPAAFLRS</sequence>
<evidence type="ECO:0008006" key="4">
    <source>
        <dbReference type="Google" id="ProtNLM"/>
    </source>
</evidence>
<name>A0A8X8XQF0_SALSN</name>
<accession>A0A8X8XQF0</accession>
<evidence type="ECO:0000256" key="1">
    <source>
        <dbReference type="ARBA" id="ARBA00022786"/>
    </source>
</evidence>
<evidence type="ECO:0000313" key="2">
    <source>
        <dbReference type="EMBL" id="KAG6417214.1"/>
    </source>
</evidence>
<reference evidence="2" key="1">
    <citation type="submission" date="2018-01" db="EMBL/GenBank/DDBJ databases">
        <authorList>
            <person name="Mao J.F."/>
        </authorList>
    </citation>
    <scope>NUCLEOTIDE SEQUENCE</scope>
    <source>
        <strain evidence="2">Huo1</strain>
        <tissue evidence="2">Leaf</tissue>
    </source>
</reference>
<keyword evidence="1" id="KW-0833">Ubl conjugation pathway</keyword>
<reference evidence="2" key="2">
    <citation type="submission" date="2020-08" db="EMBL/GenBank/DDBJ databases">
        <title>Plant Genome Project.</title>
        <authorList>
            <person name="Zhang R.-G."/>
        </authorList>
    </citation>
    <scope>NUCLEOTIDE SEQUENCE</scope>
    <source>
        <strain evidence="2">Huo1</strain>
        <tissue evidence="2">Leaf</tissue>
    </source>
</reference>
<proteinExistence type="predicted"/>
<keyword evidence="3" id="KW-1185">Reference proteome</keyword>
<gene>
    <name evidence="2" type="ORF">SASPL_119367</name>
</gene>
<dbReference type="InterPro" id="IPR011989">
    <property type="entry name" value="ARM-like"/>
</dbReference>
<dbReference type="Gene3D" id="1.25.10.10">
    <property type="entry name" value="Leucine-rich Repeat Variant"/>
    <property type="match status" value="1"/>
</dbReference>